<evidence type="ECO:0000256" key="1">
    <source>
        <dbReference type="SAM" id="Phobius"/>
    </source>
</evidence>
<reference evidence="3" key="1">
    <citation type="journal article" date="2019" name="Int. J. Syst. Evol. Microbiol.">
        <title>The Global Catalogue of Microorganisms (GCM) 10K type strain sequencing project: providing services to taxonomists for standard genome sequencing and annotation.</title>
        <authorList>
            <consortium name="The Broad Institute Genomics Platform"/>
            <consortium name="The Broad Institute Genome Sequencing Center for Infectious Disease"/>
            <person name="Wu L."/>
            <person name="Ma J."/>
        </authorList>
    </citation>
    <scope>NUCLEOTIDE SEQUENCE [LARGE SCALE GENOMIC DNA]</scope>
    <source>
        <strain evidence="3">KCTC 23098</strain>
    </source>
</reference>
<comment type="caution">
    <text evidence="2">The sequence shown here is derived from an EMBL/GenBank/DDBJ whole genome shotgun (WGS) entry which is preliminary data.</text>
</comment>
<protein>
    <submittedName>
        <fullName evidence="2">Uncharacterized protein</fullName>
    </submittedName>
</protein>
<evidence type="ECO:0000313" key="3">
    <source>
        <dbReference type="Proteomes" id="UP001597560"/>
    </source>
</evidence>
<gene>
    <name evidence="2" type="ORF">ACFS6J_07510</name>
</gene>
<keyword evidence="3" id="KW-1185">Reference proteome</keyword>
<feature type="transmembrane region" description="Helical" evidence="1">
    <location>
        <begin position="93"/>
        <end position="114"/>
    </location>
</feature>
<dbReference type="Proteomes" id="UP001597560">
    <property type="component" value="Unassembled WGS sequence"/>
</dbReference>
<accession>A0ABW6AZ41</accession>
<evidence type="ECO:0000313" key="2">
    <source>
        <dbReference type="EMBL" id="MFD2961625.1"/>
    </source>
</evidence>
<dbReference type="RefSeq" id="WP_377609865.1">
    <property type="nucleotide sequence ID" value="NZ_JBHUPA010000002.1"/>
</dbReference>
<keyword evidence="1" id="KW-1133">Transmembrane helix</keyword>
<feature type="transmembrane region" description="Helical" evidence="1">
    <location>
        <begin position="38"/>
        <end position="57"/>
    </location>
</feature>
<dbReference type="EMBL" id="JBHUPA010000002">
    <property type="protein sequence ID" value="MFD2961625.1"/>
    <property type="molecule type" value="Genomic_DNA"/>
</dbReference>
<name>A0ABW6AZ41_9SPHI</name>
<organism evidence="2 3">
    <name type="scientific">Olivibacter jilunii</name>
    <dbReference type="NCBI Taxonomy" id="985016"/>
    <lineage>
        <taxon>Bacteria</taxon>
        <taxon>Pseudomonadati</taxon>
        <taxon>Bacteroidota</taxon>
        <taxon>Sphingobacteriia</taxon>
        <taxon>Sphingobacteriales</taxon>
        <taxon>Sphingobacteriaceae</taxon>
        <taxon>Olivibacter</taxon>
    </lineage>
</organism>
<feature type="transmembrane region" description="Helical" evidence="1">
    <location>
        <begin position="12"/>
        <end position="32"/>
    </location>
</feature>
<proteinExistence type="predicted"/>
<sequence>MKETIKKSIKEYSALIVALILFFAAPYVLRLIDPTTAAFDPGILHTIFIVVVAYAIYQAITWSITKNLWSEIGLFIKQDFNTAFRALDNKTKVLISLGLYFIILLMLVLLTIAVL</sequence>
<keyword evidence="1" id="KW-0812">Transmembrane</keyword>
<keyword evidence="1" id="KW-0472">Membrane</keyword>